<feature type="region of interest" description="Disordered" evidence="1">
    <location>
        <begin position="27"/>
        <end position="52"/>
    </location>
</feature>
<protein>
    <submittedName>
        <fullName evidence="2">Uncharacterized protein</fullName>
    </submittedName>
</protein>
<evidence type="ECO:0000313" key="2">
    <source>
        <dbReference type="EMBL" id="KAL1115086.1"/>
    </source>
</evidence>
<feature type="compositionally biased region" description="Polar residues" evidence="1">
    <location>
        <begin position="109"/>
        <end position="134"/>
    </location>
</feature>
<keyword evidence="3" id="KW-1185">Reference proteome</keyword>
<sequence length="134" mass="14552">MYGVEVADTASGRDQKVIVTSLVEVVRRSHSTPTRRPVEEPPPLRNPPPSTHHYCLRYESTRFLGYGVDTGDCRGVEVSSTDVEKGPPPVASSETFVRSGPCPLRTATLLPTQSDLLSAPTSDEQTSPETNNKT</sequence>
<accession>A0ABD0XV05</accession>
<reference evidence="2 3" key="1">
    <citation type="submission" date="2024-07" db="EMBL/GenBank/DDBJ databases">
        <title>Chromosome-level genome assembly of the water stick insect Ranatra chinensis (Heteroptera: Nepidae).</title>
        <authorList>
            <person name="Liu X."/>
        </authorList>
    </citation>
    <scope>NUCLEOTIDE SEQUENCE [LARGE SCALE GENOMIC DNA]</scope>
    <source>
        <strain evidence="2">Cailab_2021Rc</strain>
        <tissue evidence="2">Muscle</tissue>
    </source>
</reference>
<comment type="caution">
    <text evidence="2">The sequence shown here is derived from an EMBL/GenBank/DDBJ whole genome shotgun (WGS) entry which is preliminary data.</text>
</comment>
<dbReference type="EMBL" id="JBFDAA010000020">
    <property type="protein sequence ID" value="KAL1115086.1"/>
    <property type="molecule type" value="Genomic_DNA"/>
</dbReference>
<feature type="compositionally biased region" description="Pro residues" evidence="1">
    <location>
        <begin position="40"/>
        <end position="50"/>
    </location>
</feature>
<evidence type="ECO:0000313" key="3">
    <source>
        <dbReference type="Proteomes" id="UP001558652"/>
    </source>
</evidence>
<gene>
    <name evidence="2" type="ORF">AAG570_007117</name>
</gene>
<organism evidence="2 3">
    <name type="scientific">Ranatra chinensis</name>
    <dbReference type="NCBI Taxonomy" id="642074"/>
    <lineage>
        <taxon>Eukaryota</taxon>
        <taxon>Metazoa</taxon>
        <taxon>Ecdysozoa</taxon>
        <taxon>Arthropoda</taxon>
        <taxon>Hexapoda</taxon>
        <taxon>Insecta</taxon>
        <taxon>Pterygota</taxon>
        <taxon>Neoptera</taxon>
        <taxon>Paraneoptera</taxon>
        <taxon>Hemiptera</taxon>
        <taxon>Heteroptera</taxon>
        <taxon>Panheteroptera</taxon>
        <taxon>Nepomorpha</taxon>
        <taxon>Nepidae</taxon>
        <taxon>Ranatrinae</taxon>
        <taxon>Ranatra</taxon>
    </lineage>
</organism>
<dbReference type="Proteomes" id="UP001558652">
    <property type="component" value="Unassembled WGS sequence"/>
</dbReference>
<feature type="region of interest" description="Disordered" evidence="1">
    <location>
        <begin position="78"/>
        <end position="134"/>
    </location>
</feature>
<proteinExistence type="predicted"/>
<name>A0ABD0XV05_9HEMI</name>
<evidence type="ECO:0000256" key="1">
    <source>
        <dbReference type="SAM" id="MobiDB-lite"/>
    </source>
</evidence>
<dbReference type="AlphaFoldDB" id="A0ABD0XV05"/>